<feature type="domain" description="Rad21/Rec8-like protein N-terminal" evidence="2">
    <location>
        <begin position="4"/>
        <end position="101"/>
    </location>
</feature>
<accession>A0AAD5FZK5</accession>
<dbReference type="GeneID" id="76149751"/>
<keyword evidence="4" id="KW-1185">Reference proteome</keyword>
<evidence type="ECO:0000313" key="4">
    <source>
        <dbReference type="Proteomes" id="UP001204833"/>
    </source>
</evidence>
<comment type="caution">
    <text evidence="3">The sequence shown here is derived from an EMBL/GenBank/DDBJ whole genome shotgun (WGS) entry which is preliminary data.</text>
</comment>
<dbReference type="Pfam" id="PF04825">
    <property type="entry name" value="Rad21_Rec8_N"/>
    <property type="match status" value="1"/>
</dbReference>
<dbReference type="EMBL" id="JAIHNG010000075">
    <property type="protein sequence ID" value="KAI5961567.1"/>
    <property type="molecule type" value="Genomic_DNA"/>
</dbReference>
<protein>
    <recommendedName>
        <fullName evidence="2">Rad21/Rec8-like protein N-terminal domain-containing protein</fullName>
    </recommendedName>
</protein>
<dbReference type="Proteomes" id="UP001204833">
    <property type="component" value="Unassembled WGS sequence"/>
</dbReference>
<feature type="compositionally biased region" description="Low complexity" evidence="1">
    <location>
        <begin position="491"/>
        <end position="503"/>
    </location>
</feature>
<feature type="compositionally biased region" description="Basic and acidic residues" evidence="1">
    <location>
        <begin position="464"/>
        <end position="476"/>
    </location>
</feature>
<proteinExistence type="predicted"/>
<dbReference type="AlphaFoldDB" id="A0AAD5FZK5"/>
<evidence type="ECO:0000256" key="1">
    <source>
        <dbReference type="SAM" id="MobiDB-lite"/>
    </source>
</evidence>
<organism evidence="3 4">
    <name type="scientific">Candida theae</name>
    <dbReference type="NCBI Taxonomy" id="1198502"/>
    <lineage>
        <taxon>Eukaryota</taxon>
        <taxon>Fungi</taxon>
        <taxon>Dikarya</taxon>
        <taxon>Ascomycota</taxon>
        <taxon>Saccharomycotina</taxon>
        <taxon>Pichiomycetes</taxon>
        <taxon>Debaryomycetaceae</taxon>
        <taxon>Candida/Lodderomyces clade</taxon>
        <taxon>Candida</taxon>
    </lineage>
</organism>
<gene>
    <name evidence="3" type="ORF">KGF57_001692</name>
</gene>
<reference evidence="3 4" key="1">
    <citation type="journal article" date="2022" name="DNA Res.">
        <title>Genome analysis of five recently described species of the CUG-Ser clade uncovers Candida theae as a new hybrid lineage with pathogenic potential in the Candida parapsilosis species complex.</title>
        <authorList>
            <person name="Mixao V."/>
            <person name="Del Olmo V."/>
            <person name="Hegedusova E."/>
            <person name="Saus E."/>
            <person name="Pryszcz L."/>
            <person name="Cillingova A."/>
            <person name="Nosek J."/>
            <person name="Gabaldon T."/>
        </authorList>
    </citation>
    <scope>NUCLEOTIDE SEQUENCE [LARGE SCALE GENOMIC DNA]</scope>
    <source>
        <strain evidence="3 4">CBS 12239</strain>
    </source>
</reference>
<evidence type="ECO:0000259" key="2">
    <source>
        <dbReference type="Pfam" id="PF04825"/>
    </source>
</evidence>
<sequence>MELIANQSKGIQTAWLLSTLGSKASSRGKIIRKDDLLKISIPDLCTELIEYHHRDGSEVNIRFSSNVLHGISILYGSKTAQVLSEVTQVQLRLQSSFLYMATRPNDQLVKRGRANSLKRSEVLGNDQAFQVGWDLMPQSQLSGLGFDVDDDDEPEVKRRKLEIAEFDLREFSIFDSTTGVDTGCITGLGHFALAIDRQTDANFENVELSMHVDNNKNNNNSDDDHDHVNLQFNEDGQILETEELEPGIDHISSVDIEVEHSRRGVDLWQITELSQQEDNDDVNATLHDLSFQQEDGLEGRGTNLQPTTRRSFRVPKRKLVTDENISLTRDFIINHHDNYTTIMNYRAFNVPFGRGRQLQQVYQSLNSTRFRPWVNGSSVRNFNSSSIEETINRTMGIRHRTEIMAHEASEQARNSQVLMEMERSRMLPSDDDLSHDLDQVDLRGVENDETNFDAAMLDLDFDLDGSRGEGDGKNDDDKDDDDDEDDDDSFHQSSSFSLSSDGENLQPHLIPRLKKLVKYFVQRSVELGKAADSQEESYHLTFKELVPVRYNNEANTKRIAAGAFSSVLFLTNKNIVSIDVKSDTSTTNELFLSKSNDIHLTLYRTIK</sequence>
<feature type="region of interest" description="Disordered" evidence="1">
    <location>
        <begin position="463"/>
        <end position="503"/>
    </location>
</feature>
<feature type="compositionally biased region" description="Acidic residues" evidence="1">
    <location>
        <begin position="477"/>
        <end position="488"/>
    </location>
</feature>
<dbReference type="RefSeq" id="XP_051609840.1">
    <property type="nucleotide sequence ID" value="XM_051750924.1"/>
</dbReference>
<evidence type="ECO:0000313" key="3">
    <source>
        <dbReference type="EMBL" id="KAI5961567.1"/>
    </source>
</evidence>
<dbReference type="InterPro" id="IPR006910">
    <property type="entry name" value="Rad21_Rec8_N"/>
</dbReference>
<name>A0AAD5FZK5_9ASCO</name>